<dbReference type="Pfam" id="PF02310">
    <property type="entry name" value="B12-binding"/>
    <property type="match status" value="1"/>
</dbReference>
<dbReference type="PANTHER" id="PTHR45833:SF1">
    <property type="entry name" value="METHIONINE SYNTHASE"/>
    <property type="match status" value="1"/>
</dbReference>
<evidence type="ECO:0000256" key="11">
    <source>
        <dbReference type="ARBA" id="ARBA00022679"/>
    </source>
</evidence>
<dbReference type="InterPro" id="IPR003759">
    <property type="entry name" value="Cbl-bd_cap"/>
</dbReference>
<keyword evidence="11 21" id="KW-0808">Transferase</keyword>
<feature type="domain" description="Hcy-binding" evidence="24">
    <location>
        <begin position="9"/>
        <end position="329"/>
    </location>
</feature>
<comment type="function">
    <text evidence="18 21">Catalyzes the transfer of a methyl group from methyl-cobalamin to homocysteine, yielding enzyme-bound cob(I)alamin and methionine. Subsequently, remethylates the cofactor using methyltetrahydrofolate.</text>
</comment>
<dbReference type="InterPro" id="IPR033706">
    <property type="entry name" value="Met_synthase_B12-bd"/>
</dbReference>
<dbReference type="InterPro" id="IPR000489">
    <property type="entry name" value="Pterin-binding_dom"/>
</dbReference>
<dbReference type="NCBIfam" id="TIGR02082">
    <property type="entry name" value="metH"/>
    <property type="match status" value="1"/>
</dbReference>
<dbReference type="InterPro" id="IPR004223">
    <property type="entry name" value="VitB12-dep_Met_synth_activ_dom"/>
</dbReference>
<dbReference type="PROSITE" id="PS50972">
    <property type="entry name" value="PTERIN_BINDING"/>
    <property type="match status" value="1"/>
</dbReference>
<comment type="cofactor">
    <cofactor evidence="2 21 22">
        <name>Zn(2+)</name>
        <dbReference type="ChEBI" id="CHEBI:29105"/>
    </cofactor>
</comment>
<dbReference type="PROSITE" id="PS51332">
    <property type="entry name" value="B12_BINDING"/>
    <property type="match status" value="1"/>
</dbReference>
<feature type="compositionally biased region" description="Basic and acidic residues" evidence="23">
    <location>
        <begin position="1221"/>
        <end position="1231"/>
    </location>
</feature>
<evidence type="ECO:0000256" key="15">
    <source>
        <dbReference type="ARBA" id="ARBA00022833"/>
    </source>
</evidence>
<dbReference type="EMBL" id="JBAKAR010000014">
    <property type="protein sequence ID" value="MEL0614412.1"/>
    <property type="molecule type" value="Genomic_DNA"/>
</dbReference>
<dbReference type="InterPro" id="IPR011822">
    <property type="entry name" value="MetH"/>
</dbReference>
<dbReference type="Pfam" id="PF02574">
    <property type="entry name" value="S-methyl_trans"/>
    <property type="match status" value="1"/>
</dbReference>
<dbReference type="SUPFAM" id="SSF82282">
    <property type="entry name" value="Homocysteine S-methyltransferase"/>
    <property type="match status" value="1"/>
</dbReference>
<dbReference type="Gene3D" id="1.10.1240.10">
    <property type="entry name" value="Methionine synthase domain"/>
    <property type="match status" value="1"/>
</dbReference>
<dbReference type="RefSeq" id="WP_341567907.1">
    <property type="nucleotide sequence ID" value="NZ_JBAKAR010000014.1"/>
</dbReference>
<evidence type="ECO:0000256" key="2">
    <source>
        <dbReference type="ARBA" id="ARBA00001947"/>
    </source>
</evidence>
<comment type="pathway">
    <text evidence="4 21">Amino-acid biosynthesis; L-methionine biosynthesis via de novo pathway; L-methionine from L-homocysteine (MetH route): step 1/1.</text>
</comment>
<dbReference type="CDD" id="cd00740">
    <property type="entry name" value="MeTr"/>
    <property type="match status" value="1"/>
</dbReference>
<evidence type="ECO:0000256" key="14">
    <source>
        <dbReference type="ARBA" id="ARBA00022737"/>
    </source>
</evidence>
<dbReference type="SUPFAM" id="SSF51717">
    <property type="entry name" value="Dihydropteroate synthetase-like"/>
    <property type="match status" value="1"/>
</dbReference>
<dbReference type="InterPro" id="IPR037010">
    <property type="entry name" value="VitB12-dep_Met_synth_activ_sf"/>
</dbReference>
<dbReference type="InterPro" id="IPR036589">
    <property type="entry name" value="HCY_dom_sf"/>
</dbReference>
<feature type="region of interest" description="Disordered" evidence="23">
    <location>
        <begin position="1221"/>
        <end position="1246"/>
    </location>
</feature>
<reference evidence="29 30" key="1">
    <citation type="submission" date="2024-02" db="EMBL/GenBank/DDBJ databases">
        <title>Bacteria isolated from the canopy kelp, Nereocystis luetkeana.</title>
        <authorList>
            <person name="Pfister C.A."/>
            <person name="Younker I.T."/>
            <person name="Light S.H."/>
        </authorList>
    </citation>
    <scope>NUCLEOTIDE SEQUENCE [LARGE SCALE GENOMIC DNA]</scope>
    <source>
        <strain evidence="29 30">TI.4.07</strain>
    </source>
</reference>
<dbReference type="InterPro" id="IPR036724">
    <property type="entry name" value="Cobalamin-bd_sf"/>
</dbReference>
<keyword evidence="17 21" id="KW-0170">Cobalt</keyword>
<gene>
    <name evidence="29" type="primary">metH</name>
    <name evidence="29" type="ORF">V6242_14750</name>
</gene>
<dbReference type="Pfam" id="PF02607">
    <property type="entry name" value="B12-binding_2"/>
    <property type="match status" value="1"/>
</dbReference>
<keyword evidence="16 21" id="KW-0486">Methionine biosynthesis</keyword>
<feature type="binding site" evidence="22">
    <location>
        <position position="251"/>
    </location>
    <ligand>
        <name>Zn(2+)</name>
        <dbReference type="ChEBI" id="CHEBI:29105"/>
    </ligand>
</feature>
<dbReference type="InterPro" id="IPR006158">
    <property type="entry name" value="Cobalamin-bd"/>
</dbReference>
<evidence type="ECO:0000259" key="24">
    <source>
        <dbReference type="PROSITE" id="PS50970"/>
    </source>
</evidence>
<keyword evidence="10 21" id="KW-0846">Cobalamin</keyword>
<keyword evidence="9 21" id="KW-0028">Amino-acid biosynthesis</keyword>
<feature type="binding site" evidence="22">
    <location>
        <position position="314"/>
    </location>
    <ligand>
        <name>Zn(2+)</name>
        <dbReference type="ChEBI" id="CHEBI:29105"/>
    </ligand>
</feature>
<evidence type="ECO:0000256" key="13">
    <source>
        <dbReference type="ARBA" id="ARBA00022723"/>
    </source>
</evidence>
<dbReference type="SUPFAM" id="SSF52242">
    <property type="entry name" value="Cobalamin (vitamin B12)-binding domain"/>
    <property type="match status" value="1"/>
</dbReference>
<dbReference type="Pfam" id="PF02965">
    <property type="entry name" value="Met_synt_B12"/>
    <property type="match status" value="1"/>
</dbReference>
<dbReference type="Pfam" id="PF00809">
    <property type="entry name" value="Pterin_bind"/>
    <property type="match status" value="1"/>
</dbReference>
<evidence type="ECO:0000256" key="17">
    <source>
        <dbReference type="ARBA" id="ARBA00023285"/>
    </source>
</evidence>
<evidence type="ECO:0000256" key="9">
    <source>
        <dbReference type="ARBA" id="ARBA00022605"/>
    </source>
</evidence>
<dbReference type="InterPro" id="IPR036594">
    <property type="entry name" value="Meth_synthase_dom"/>
</dbReference>
<sequence>MTVVKSKSYSIIEKRLAENVLILDGAMGTMIQSYQLEEKDYRGARFEDWESDVKGNNDLLSLTQPQIIKDIYCAYLAAGADIIETNTFNANYISMLDYHMEALSYELNFESARLAREAADEFTQQNPDKPRFVAGAVGPTSRTCTISPDVNDPGFRNIHFDELVEAYTVAVDGLIKGGADLILIETIFDTLNAKAAIYAVLDYFEKTDVRYPIMISGTITDASGRTLSGQTTEAFWNSISHAKPISVGLNCALGPKDLRQYVEELSRIADTHVSAHPNAGLPNAFGEYDETPEEMLDEIKGWVDSGFINIIGGCCGTGPEHIKAFADAFQNSQPRVIPEIEKACRLSGLEPFNIDGNSLFVNVGERTNVTGSAMFKRLIKEGDFDTALDVARQQVENGAQIIDINMDEGMLDSQAAMERFLKLIASEPDISRVPIMLDSSKWEILEAGLKWVQGKGVVNSISMKEGEDNFREQARKLMKYGAAVIVMAFDEVGQADTRQRKIDICRRSYKILVDEVGFPPEDIIFDPNIFAIATGIEEHNRYALDFIEATGDITRELPYAKVSGGVSNVSFSFRGNNPVREAIHAVFLYHAIKQGMTMGIVNAGQLALYEDIPLKLRDAVEDAVLNRTPDATDNLLAMAGEFAGTGEVAEKETQEWRGLPVSARLSHALVKGITEFIDEDTEEARLAFDRPLEVIEGPLMDGMGIVGDLFGSGKMFLPQVVKSARVMKKAVAYLMPYIEEEKARNMDTASSSNGKIVMATVKGDVHDIGKNIVGVVLQCNNFEVIDLGVMVPAEKILRTAKEEGADMIGLSGLITPSLDEMVHVAKEMQRQDFTLPVMIGGATTSKAHTAVKIEQNYKNNQVVHVTNASRSVGVASTLLSKDTERRQKFVDEIKLDYEKTRIRYKDRAKAGRRVSLDKARLNKAPLVFEDNIVKPSKLGITVLTENDIDLNVVKDYIDWTPFFQTWELAGAYPRILTDEVVGVEATRVYHDALEMLEKVIDTKSLQARAVVGLFPANQVNHDDIEIYADETRTEVIERLSFLRIQNELTAPGKYNHSLADFVAPKDSGVADYMGAFACAAGFGIDPLVAAYEADHDDYNSIMIKAVADRLAEATAEYLHERVRKEFWGYAAEETLTNQELIKEKYQGMRPAPGYPACPDHTEKAKLWSLLDVKDKIDMEITESFAMLPTAAVSGWYFAHPDSTYFGVGKIGPDQVDDYAARKGMSKDDAERWLSPNLGYDPEDDRI</sequence>
<keyword evidence="15 21" id="KW-0862">Zinc</keyword>
<evidence type="ECO:0000259" key="27">
    <source>
        <dbReference type="PROSITE" id="PS51332"/>
    </source>
</evidence>
<evidence type="ECO:0000256" key="21">
    <source>
        <dbReference type="PIRNR" id="PIRNR000381"/>
    </source>
</evidence>
<dbReference type="PROSITE" id="PS51337">
    <property type="entry name" value="B12_BINDING_NTER"/>
    <property type="match status" value="1"/>
</dbReference>
<dbReference type="GO" id="GO:0032259">
    <property type="term" value="P:methylation"/>
    <property type="evidence" value="ECO:0007669"/>
    <property type="project" value="UniProtKB-KW"/>
</dbReference>
<accession>A0ABU9GBP3</accession>
<evidence type="ECO:0000256" key="6">
    <source>
        <dbReference type="ARBA" id="ARBA00012032"/>
    </source>
</evidence>
<evidence type="ECO:0000256" key="18">
    <source>
        <dbReference type="ARBA" id="ARBA00025552"/>
    </source>
</evidence>
<dbReference type="InterPro" id="IPR050554">
    <property type="entry name" value="Met_Synthase/Corrinoid"/>
</dbReference>
<evidence type="ECO:0000256" key="3">
    <source>
        <dbReference type="ARBA" id="ARBA00001956"/>
    </source>
</evidence>
<name>A0ABU9GBP3_9GAMM</name>
<dbReference type="Gene3D" id="3.10.196.10">
    <property type="entry name" value="Vitamin B12-dependent methionine synthase, activation domain"/>
    <property type="match status" value="1"/>
</dbReference>
<dbReference type="InterPro" id="IPR003726">
    <property type="entry name" value="HCY_dom"/>
</dbReference>
<keyword evidence="30" id="KW-1185">Reference proteome</keyword>
<dbReference type="Gene3D" id="3.20.20.20">
    <property type="entry name" value="Dihydropteroate synthase-like"/>
    <property type="match status" value="1"/>
</dbReference>
<feature type="domain" description="Pterin-binding" evidence="25">
    <location>
        <begin position="360"/>
        <end position="621"/>
    </location>
</feature>
<feature type="domain" description="AdoMet activation" evidence="26">
    <location>
        <begin position="907"/>
        <end position="1242"/>
    </location>
</feature>
<evidence type="ECO:0000256" key="23">
    <source>
        <dbReference type="SAM" id="MobiDB-lite"/>
    </source>
</evidence>
<comment type="domain">
    <text evidence="21">Modular enzyme with four functionally distinct domains. The isolated Hcy-binding domain catalyzes methyl transfer from free methylcobalamin to homocysteine. The Hcy-binding domain in association with the pterin-binding domain catalyzes the methylation of cob(I)alamin by methyltetrahydrofolate and the methylation of homocysteine. The B12-binding domain binds the cofactor. The AdoMet activation domain binds S-adenosyl-L-methionine. Under aerobic conditions cob(I)alamin can be converted to inactive cob(II)alamin. Reductive methylation by S-adenosyl-L-methionine and flavodoxin regenerates methylcobalamin.</text>
</comment>
<comment type="similarity">
    <text evidence="5">Belongs to the vitamin-B12 dependent methionine synthase family.</text>
</comment>
<evidence type="ECO:0000256" key="12">
    <source>
        <dbReference type="ARBA" id="ARBA00022691"/>
    </source>
</evidence>
<comment type="catalytic activity">
    <reaction evidence="1 21">
        <text>(6S)-5-methyl-5,6,7,8-tetrahydrofolate + L-homocysteine = (6S)-5,6,7,8-tetrahydrofolate + L-methionine</text>
        <dbReference type="Rhea" id="RHEA:11172"/>
        <dbReference type="ChEBI" id="CHEBI:18608"/>
        <dbReference type="ChEBI" id="CHEBI:57453"/>
        <dbReference type="ChEBI" id="CHEBI:57844"/>
        <dbReference type="ChEBI" id="CHEBI:58199"/>
        <dbReference type="EC" id="2.1.1.13"/>
    </reaction>
</comment>
<evidence type="ECO:0000313" key="29">
    <source>
        <dbReference type="EMBL" id="MEL0614412.1"/>
    </source>
</evidence>
<dbReference type="SUPFAM" id="SSF56507">
    <property type="entry name" value="Methionine synthase activation domain-like"/>
    <property type="match status" value="1"/>
</dbReference>
<evidence type="ECO:0000256" key="8">
    <source>
        <dbReference type="ARBA" id="ARBA00022603"/>
    </source>
</evidence>
<evidence type="ECO:0000256" key="19">
    <source>
        <dbReference type="ARBA" id="ARBA00031040"/>
    </source>
</evidence>
<dbReference type="Proteomes" id="UP001379949">
    <property type="component" value="Unassembled WGS sequence"/>
</dbReference>
<keyword evidence="12 21" id="KW-0949">S-adenosyl-L-methionine</keyword>
<dbReference type="InterPro" id="IPR011005">
    <property type="entry name" value="Dihydropteroate_synth-like_sf"/>
</dbReference>
<evidence type="ECO:0000259" key="25">
    <source>
        <dbReference type="PROSITE" id="PS50972"/>
    </source>
</evidence>
<evidence type="ECO:0000256" key="5">
    <source>
        <dbReference type="ARBA" id="ARBA00010398"/>
    </source>
</evidence>
<dbReference type="PIRSF" id="PIRSF000381">
    <property type="entry name" value="MetH"/>
    <property type="match status" value="1"/>
</dbReference>
<proteinExistence type="inferred from homology"/>
<dbReference type="SMART" id="SM01018">
    <property type="entry name" value="B12-binding_2"/>
    <property type="match status" value="1"/>
</dbReference>
<evidence type="ECO:0000256" key="10">
    <source>
        <dbReference type="ARBA" id="ARBA00022628"/>
    </source>
</evidence>
<dbReference type="NCBIfam" id="NF007024">
    <property type="entry name" value="PRK09490.1"/>
    <property type="match status" value="1"/>
</dbReference>
<dbReference type="PANTHER" id="PTHR45833">
    <property type="entry name" value="METHIONINE SYNTHASE"/>
    <property type="match status" value="1"/>
</dbReference>
<evidence type="ECO:0000259" key="28">
    <source>
        <dbReference type="PROSITE" id="PS51337"/>
    </source>
</evidence>
<keyword evidence="14" id="KW-0677">Repeat</keyword>
<dbReference type="PROSITE" id="PS50970">
    <property type="entry name" value="HCY"/>
    <property type="match status" value="1"/>
</dbReference>
<keyword evidence="13 21" id="KW-0479">Metal-binding</keyword>
<dbReference type="Gene3D" id="3.40.50.280">
    <property type="entry name" value="Cobalamin-binding domain"/>
    <property type="match status" value="1"/>
</dbReference>
<evidence type="ECO:0000256" key="22">
    <source>
        <dbReference type="PROSITE-ProRule" id="PRU00333"/>
    </source>
</evidence>
<dbReference type="GO" id="GO:0008705">
    <property type="term" value="F:methionine synthase activity"/>
    <property type="evidence" value="ECO:0007669"/>
    <property type="project" value="UniProtKB-EC"/>
</dbReference>
<feature type="domain" description="B12-binding" evidence="27">
    <location>
        <begin position="753"/>
        <end position="889"/>
    </location>
</feature>
<dbReference type="EC" id="2.1.1.13" evidence="6 20"/>
<comment type="cofactor">
    <cofactor evidence="3 21">
        <name>methylcob(III)alamin</name>
        <dbReference type="ChEBI" id="CHEBI:28115"/>
    </cofactor>
</comment>
<evidence type="ECO:0000256" key="7">
    <source>
        <dbReference type="ARBA" id="ARBA00013998"/>
    </source>
</evidence>
<dbReference type="PROSITE" id="PS50974">
    <property type="entry name" value="ADOMET_ACTIVATION"/>
    <property type="match status" value="1"/>
</dbReference>
<feature type="domain" description="B12-binding N-terminal" evidence="28">
    <location>
        <begin position="652"/>
        <end position="746"/>
    </location>
</feature>
<feature type="binding site" evidence="22">
    <location>
        <position position="315"/>
    </location>
    <ligand>
        <name>Zn(2+)</name>
        <dbReference type="ChEBI" id="CHEBI:29105"/>
    </ligand>
</feature>
<comment type="caution">
    <text evidence="29">The sequence shown here is derived from an EMBL/GenBank/DDBJ whole genome shotgun (WGS) entry which is preliminary data.</text>
</comment>
<evidence type="ECO:0000256" key="4">
    <source>
        <dbReference type="ARBA" id="ARBA00005178"/>
    </source>
</evidence>
<evidence type="ECO:0000313" key="30">
    <source>
        <dbReference type="Proteomes" id="UP001379949"/>
    </source>
</evidence>
<dbReference type="SUPFAM" id="SSF47644">
    <property type="entry name" value="Methionine synthase domain"/>
    <property type="match status" value="1"/>
</dbReference>
<evidence type="ECO:0000256" key="16">
    <source>
        <dbReference type="ARBA" id="ARBA00023167"/>
    </source>
</evidence>
<dbReference type="Gene3D" id="1.10.288.10">
    <property type="entry name" value="Cobalamin-dependent Methionine Synthase, domain 2"/>
    <property type="match status" value="1"/>
</dbReference>
<dbReference type="Gene3D" id="3.20.20.330">
    <property type="entry name" value="Homocysteine-binding-like domain"/>
    <property type="match status" value="1"/>
</dbReference>
<keyword evidence="8 21" id="KW-0489">Methyltransferase</keyword>
<protein>
    <recommendedName>
        <fullName evidence="7 20">Methionine synthase</fullName>
        <ecNumber evidence="6 20">2.1.1.13</ecNumber>
    </recommendedName>
    <alternativeName>
        <fullName evidence="19 21">5-methyltetrahydrofolate--homocysteine methyltransferase</fullName>
    </alternativeName>
</protein>
<dbReference type="CDD" id="cd02069">
    <property type="entry name" value="methionine_synthase_B12_BD"/>
    <property type="match status" value="1"/>
</dbReference>
<evidence type="ECO:0000256" key="1">
    <source>
        <dbReference type="ARBA" id="ARBA00001700"/>
    </source>
</evidence>
<evidence type="ECO:0000259" key="26">
    <source>
        <dbReference type="PROSITE" id="PS50974"/>
    </source>
</evidence>
<organism evidence="29 30">
    <name type="scientific">Marinomonas arenicola</name>
    <dbReference type="NCBI Taxonomy" id="569601"/>
    <lineage>
        <taxon>Bacteria</taxon>
        <taxon>Pseudomonadati</taxon>
        <taxon>Pseudomonadota</taxon>
        <taxon>Gammaproteobacteria</taxon>
        <taxon>Oceanospirillales</taxon>
        <taxon>Oceanospirillaceae</taxon>
        <taxon>Marinomonas</taxon>
    </lineage>
</organism>
<evidence type="ECO:0000256" key="20">
    <source>
        <dbReference type="NCBIfam" id="TIGR02082"/>
    </source>
</evidence>